<dbReference type="AlphaFoldDB" id="A0A0L0GDF5"/>
<dbReference type="RefSeq" id="XP_014160818.1">
    <property type="nucleotide sequence ID" value="XM_014305343.1"/>
</dbReference>
<reference evidence="1 2" key="1">
    <citation type="submission" date="2011-02" db="EMBL/GenBank/DDBJ databases">
        <title>The Genome Sequence of Sphaeroforma arctica JP610.</title>
        <authorList>
            <consortium name="The Broad Institute Genome Sequencing Platform"/>
            <person name="Russ C."/>
            <person name="Cuomo C."/>
            <person name="Young S.K."/>
            <person name="Zeng Q."/>
            <person name="Gargeya S."/>
            <person name="Alvarado L."/>
            <person name="Berlin A."/>
            <person name="Chapman S.B."/>
            <person name="Chen Z."/>
            <person name="Freedman E."/>
            <person name="Gellesch M."/>
            <person name="Goldberg J."/>
            <person name="Griggs A."/>
            <person name="Gujja S."/>
            <person name="Heilman E."/>
            <person name="Heiman D."/>
            <person name="Howarth C."/>
            <person name="Mehta T."/>
            <person name="Neiman D."/>
            <person name="Pearson M."/>
            <person name="Roberts A."/>
            <person name="Saif S."/>
            <person name="Shea T."/>
            <person name="Shenoy N."/>
            <person name="Sisk P."/>
            <person name="Stolte C."/>
            <person name="Sykes S."/>
            <person name="White J."/>
            <person name="Yandava C."/>
            <person name="Burger G."/>
            <person name="Gray M.W."/>
            <person name="Holland P.W.H."/>
            <person name="King N."/>
            <person name="Lang F.B.F."/>
            <person name="Roger A.J."/>
            <person name="Ruiz-Trillo I."/>
            <person name="Haas B."/>
            <person name="Nusbaum C."/>
            <person name="Birren B."/>
        </authorList>
    </citation>
    <scope>NUCLEOTIDE SEQUENCE [LARGE SCALE GENOMIC DNA]</scope>
    <source>
        <strain evidence="1 2">JP610</strain>
    </source>
</reference>
<organism evidence="1 2">
    <name type="scientific">Sphaeroforma arctica JP610</name>
    <dbReference type="NCBI Taxonomy" id="667725"/>
    <lineage>
        <taxon>Eukaryota</taxon>
        <taxon>Ichthyosporea</taxon>
        <taxon>Ichthyophonida</taxon>
        <taxon>Sphaeroforma</taxon>
    </lineage>
</organism>
<name>A0A0L0GDF5_9EUKA</name>
<accession>A0A0L0GDF5</accession>
<sequence length="165" mass="18141">MCHRMIPRLNTPPLPFPPSSFPLPLSRYRSFVDVLNTVHNDPIAQPMRRLVEVHPQRMDSQPLSTDLDGSSPATPAFEFNHTMAYKSTSIPTTTQAVTMATQTAAPTTAAPNNERVFPRGFNVLLCEDNKINIKVASAFLERLGVSRGANCVVVWVSLGVIATRP</sequence>
<protein>
    <recommendedName>
        <fullName evidence="3">Response regulatory domain-containing protein</fullName>
    </recommendedName>
</protein>
<evidence type="ECO:0000313" key="1">
    <source>
        <dbReference type="EMBL" id="KNC86916.1"/>
    </source>
</evidence>
<gene>
    <name evidence="1" type="ORF">SARC_00961</name>
</gene>
<keyword evidence="2" id="KW-1185">Reference proteome</keyword>
<proteinExistence type="predicted"/>
<dbReference type="GeneID" id="25901465"/>
<dbReference type="Proteomes" id="UP000054560">
    <property type="component" value="Unassembled WGS sequence"/>
</dbReference>
<evidence type="ECO:0008006" key="3">
    <source>
        <dbReference type="Google" id="ProtNLM"/>
    </source>
</evidence>
<dbReference type="EMBL" id="KQ241630">
    <property type="protein sequence ID" value="KNC86916.1"/>
    <property type="molecule type" value="Genomic_DNA"/>
</dbReference>
<evidence type="ECO:0000313" key="2">
    <source>
        <dbReference type="Proteomes" id="UP000054560"/>
    </source>
</evidence>